<keyword evidence="5" id="KW-1185">Reference proteome</keyword>
<evidence type="ECO:0000313" key="4">
    <source>
        <dbReference type="EMBL" id="CAH2086651.1"/>
    </source>
</evidence>
<dbReference type="Proteomes" id="UP001153954">
    <property type="component" value="Unassembled WGS sequence"/>
</dbReference>
<dbReference type="SUPFAM" id="SSF52540">
    <property type="entry name" value="P-loop containing nucleoside triphosphate hydrolases"/>
    <property type="match status" value="5"/>
</dbReference>
<reference evidence="4" key="1">
    <citation type="submission" date="2022-03" db="EMBL/GenBank/DDBJ databases">
        <authorList>
            <person name="Tunstrom K."/>
        </authorList>
    </citation>
    <scope>NUCLEOTIDE SEQUENCE</scope>
</reference>
<evidence type="ECO:0000256" key="1">
    <source>
        <dbReference type="ARBA" id="ARBA00022741"/>
    </source>
</evidence>
<feature type="compositionally biased region" description="Acidic residues" evidence="2">
    <location>
        <begin position="236"/>
        <end position="251"/>
    </location>
</feature>
<proteinExistence type="predicted"/>
<protein>
    <recommendedName>
        <fullName evidence="3">OBG-type G domain-containing protein</fullName>
    </recommendedName>
</protein>
<comment type="caution">
    <text evidence="4">The sequence shown here is derived from an EMBL/GenBank/DDBJ whole genome shotgun (WGS) entry which is preliminary data.</text>
</comment>
<dbReference type="GO" id="GO:0016887">
    <property type="term" value="F:ATP hydrolysis activity"/>
    <property type="evidence" value="ECO:0007669"/>
    <property type="project" value="TreeGrafter"/>
</dbReference>
<gene>
    <name evidence="4" type="ORF">EEDITHA_LOCUS3001</name>
</gene>
<dbReference type="PROSITE" id="PS51710">
    <property type="entry name" value="G_OBG"/>
    <property type="match status" value="1"/>
</dbReference>
<dbReference type="GO" id="GO:0005525">
    <property type="term" value="F:GTP binding"/>
    <property type="evidence" value="ECO:0007669"/>
    <property type="project" value="InterPro"/>
</dbReference>
<organism evidence="4 5">
    <name type="scientific">Euphydryas editha</name>
    <name type="common">Edith's checkerspot</name>
    <dbReference type="NCBI Taxonomy" id="104508"/>
    <lineage>
        <taxon>Eukaryota</taxon>
        <taxon>Metazoa</taxon>
        <taxon>Ecdysozoa</taxon>
        <taxon>Arthropoda</taxon>
        <taxon>Hexapoda</taxon>
        <taxon>Insecta</taxon>
        <taxon>Pterygota</taxon>
        <taxon>Neoptera</taxon>
        <taxon>Endopterygota</taxon>
        <taxon>Lepidoptera</taxon>
        <taxon>Glossata</taxon>
        <taxon>Ditrysia</taxon>
        <taxon>Papilionoidea</taxon>
        <taxon>Nymphalidae</taxon>
        <taxon>Nymphalinae</taxon>
        <taxon>Euphydryas</taxon>
    </lineage>
</organism>
<evidence type="ECO:0000313" key="5">
    <source>
        <dbReference type="Proteomes" id="UP001153954"/>
    </source>
</evidence>
<dbReference type="PANTHER" id="PTHR23305">
    <property type="entry name" value="OBG GTPASE FAMILY"/>
    <property type="match status" value="1"/>
</dbReference>
<dbReference type="GO" id="GO:0005737">
    <property type="term" value="C:cytoplasm"/>
    <property type="evidence" value="ECO:0007669"/>
    <property type="project" value="TreeGrafter"/>
</dbReference>
<feature type="domain" description="OBG-type G" evidence="3">
    <location>
        <begin position="1945"/>
        <end position="2072"/>
    </location>
</feature>
<accession>A0AAU9TIG5</accession>
<dbReference type="EMBL" id="CAKOGL010000005">
    <property type="protein sequence ID" value="CAH2086651.1"/>
    <property type="molecule type" value="Genomic_DNA"/>
</dbReference>
<name>A0AAU9TIG5_EUPED</name>
<dbReference type="PANTHER" id="PTHR23305:SF11">
    <property type="entry name" value="OBG-LIKE ATPASE 1"/>
    <property type="match status" value="1"/>
</dbReference>
<dbReference type="Gene3D" id="3.40.50.300">
    <property type="entry name" value="P-loop containing nucleotide triphosphate hydrolases"/>
    <property type="match status" value="5"/>
</dbReference>
<evidence type="ECO:0000256" key="2">
    <source>
        <dbReference type="SAM" id="MobiDB-lite"/>
    </source>
</evidence>
<sequence length="2072" mass="240674">MHYEENIKNIEWKDNFDLQDVNVNRNVIYNGDSGIFNKSNYDREDLRQRPLAAAVLGLNNTDIPLPDDLEFHNIWTDIDAQEAYLKQKPKTYIIIGKNGTGSYNLGEALSKKINCIHLCPKNVLIDEIEQKSSTGKCLDFNMRHNKVCKFDIILSIIKEKLRSPVISHRGFIISGIPLVSSSKNDLNFFSSLYTEESILVMEGILFDLIYNLKKKKSKVKKSLSHSSMSIEHEMSTEEEEEKDEEQETDIEENTDQIVELPKCLLQPCSNLVFHIDPYYSTTKILHLKQMEELFNFNPDIIIFITCPNIDIVRKRSRKYINYPNNSSTFVPFPTNVENELRWPANYYLTDFKRPFDSHIFNPKYNCKQPMNFKHNAIDQLCNHTHTISPFIESKLNDFDPKAIIKVDGRTSTYQMIHITMEKNLLMSVKPVIIPEPLYLDDPPNDLDEFWNLVEELNVIRSGVVKFNRYASFWYNRCPVELKKRKSIQGKPKFAVTFFKHVYLLSSLDAMVKFCRNPRPFLKLEYLEPTCRIIIVGTKSAGKTMVAECLSWLFNTPIICFSTILKNEKQKKYNNYAKTIFSEIVTTIEDSRFTRWQSLEIDRVSKLNTWFNTQSSILNSYVPLLRKKLMYSEGEHSEEHLSYLNKFHNLRKQLSFLPVDDLYECEYLLKDNNLMKFAPVDLITEIHKPSVPNLDDEDVIEAISDYIKSNELDKEIEPMPEDVMTEIVTVLKSIDSESINRNGSDQNYGKFIIDGFSSNPEYWKYLTESNLLPDYTIAILENREINFDLLQHYITIEKCTKNYQERYLLSNDNILKTKLRLHKPPDTTELDVKILLRQLVDEVLDLLFTIETDTEVQNDNNLLTLFTESIEKFREDWDTLKLILEENLKIFVEIELENKSDIEIIDEVLLKLRIGYCKTPLNVDDSSENLDDENESLKGYLIRNDPNYLGETNIYCPVAFYDHGVLWKGKSEFSTKYDNKIYCTSNEECNQKLQYDITKYQSYNKPFKNIPPLRICVIGSIGSGKSTISKIIAKELGLIHIDFSNFINEFLLPKHFKKCGWQYENSFTDANMEEEDVIEFQMDEENLNILDIVSNEKELRRIVYNYLERGSPLPSVLNRSMLKKLWFDSPFINTGIVIDGLPKMISDVEDMTVCFCIPDLVIFLESNSEITLERLSLKLLNKWKIQLVEAKRKAFQKLEAERRHWKDFITRTVVIKLIIDEILGDIVPDVEIPLKSSSIQSTIIDADPSGSSNVDVKLFTIYNELIQEYPEPTDQNEWENADDVLEKINNRLESIFDIDDENIQTVMDILDEQKIKTIRLDAKKTLNKVVRNTIYNLSDLRKRCESVLEQTFIINCDIAEMLLLEGFFLLSKFHRMCPVFIFENPFTLFSSYNLNRRRNKIFPVIHRSFIYFISSEKNVEKFRTNPLKYIQGDAIKLFQGYPLRIGIIGPPKSGKSKLAAKLAREYGLMCISKGVAIRYILDNMNWTMLGENMLSQLREGSCIDNDLIMKAIVTVAMDSRVMTNGFVLDGFPESPYEICELSKVGLFPLIMFDFNTNKEIILNNSQREIHYEIIKIRPAYSRPFIEYRYNTWYVKSSNARDWINQDTQNMYTINGNNSEWQCHIDAIKIIENIVPKIHDYLTHVQSNIVRANFMSISNEIFQQKMSCFKNLCPVCFNKNILRHSGYPVDKNGIVQYKGLFYWICSEHLNIVLKSPEICLSTTIINIPEIPAPVKNLNISVAYENGICIVTYAENLPAQIIVKGNKKYAAVYRTKIYLFCSPQCHKKFLTKPHLYYNIKVFKETDIFPDLELKNIPHLGFLEQSLGNIVTEACCAVNVNRPKYPGLDQRLSAILYIALYLKTHNNVLDKAMLSTYIKVLKTFEARCKLIRNIGLRLRSIDNPFAKYPNCCRKLDDAYQAEYNTLTNVFFPASRVPVPDERFDYLCTYHKPASKVPAFLNVVDIAGLVRGAAEGQGLGNAFLSHIKACDAIFNLCRAFEDEDVIHVDGDVNPIRDLETIGEELRLKDEEQLIQNIEKLDRVVNRGGDKKLKPEYVNKFIFVPYKQRKAISKIVMH</sequence>
<feature type="region of interest" description="Disordered" evidence="2">
    <location>
        <begin position="224"/>
        <end position="251"/>
    </location>
</feature>
<dbReference type="InterPro" id="IPR031167">
    <property type="entry name" value="G_OBG"/>
</dbReference>
<dbReference type="InterPro" id="IPR027417">
    <property type="entry name" value="P-loop_NTPase"/>
</dbReference>
<evidence type="ECO:0000259" key="3">
    <source>
        <dbReference type="PROSITE" id="PS51710"/>
    </source>
</evidence>
<keyword evidence="1" id="KW-0547">Nucleotide-binding</keyword>
<dbReference type="Pfam" id="PF00406">
    <property type="entry name" value="ADK"/>
    <property type="match status" value="1"/>
</dbReference>